<protein>
    <submittedName>
        <fullName evidence="2">DUF294 nucleotidyltransferase-like domain-containing protein</fullName>
    </submittedName>
</protein>
<keyword evidence="3" id="KW-1185">Reference proteome</keyword>
<dbReference type="InterPro" id="IPR043519">
    <property type="entry name" value="NT_sf"/>
</dbReference>
<name>A0ABV8XJK4_9DEIO</name>
<dbReference type="EMBL" id="JBHSEH010000004">
    <property type="protein sequence ID" value="MFC4424887.1"/>
    <property type="molecule type" value="Genomic_DNA"/>
</dbReference>
<proteinExistence type="predicted"/>
<dbReference type="SUPFAM" id="SSF81301">
    <property type="entry name" value="Nucleotidyltransferase"/>
    <property type="match status" value="1"/>
</dbReference>
<accession>A0ABV8XJK4</accession>
<dbReference type="Pfam" id="PF03445">
    <property type="entry name" value="DUF294"/>
    <property type="match status" value="1"/>
</dbReference>
<comment type="caution">
    <text evidence="2">The sequence shown here is derived from an EMBL/GenBank/DDBJ whole genome shotgun (WGS) entry which is preliminary data.</text>
</comment>
<dbReference type="Proteomes" id="UP001595998">
    <property type="component" value="Unassembled WGS sequence"/>
</dbReference>
<evidence type="ECO:0000313" key="3">
    <source>
        <dbReference type="Proteomes" id="UP001595998"/>
    </source>
</evidence>
<reference evidence="3" key="1">
    <citation type="journal article" date="2019" name="Int. J. Syst. Evol. Microbiol.">
        <title>The Global Catalogue of Microorganisms (GCM) 10K type strain sequencing project: providing services to taxonomists for standard genome sequencing and annotation.</title>
        <authorList>
            <consortium name="The Broad Institute Genomics Platform"/>
            <consortium name="The Broad Institute Genome Sequencing Center for Infectious Disease"/>
            <person name="Wu L."/>
            <person name="Ma J."/>
        </authorList>
    </citation>
    <scope>NUCLEOTIDE SEQUENCE [LARGE SCALE GENOMIC DNA]</scope>
    <source>
        <strain evidence="3">CCUG 56029</strain>
    </source>
</reference>
<gene>
    <name evidence="2" type="ORF">ACFOZ9_01600</name>
</gene>
<dbReference type="Gene3D" id="3.30.460.10">
    <property type="entry name" value="Beta Polymerase, domain 2"/>
    <property type="match status" value="1"/>
</dbReference>
<sequence length="235" mass="26251">MRSESQARLESVIPLAVERIQATQGAYAALWCGSAARGEATPWSDLDFHVLVTSDERWRSSFVIEGVPVEVFYNPIRKVRAMLSAQESATVVMFKEGRPVWPHRDLEVLQKEAATVYEAGPTPKPVPEFTRFILVDSVMDARAALHDPIHAQVVMAALGPLIIRPLYAARGWWEVKPQHWLADLAVREPDVAAELAAVLKARQGEERQVAFESLALRVTGTLTYQPFESDRQVLP</sequence>
<feature type="domain" description="Protein-PII uridylyltransferase N-terminal" evidence="1">
    <location>
        <begin position="9"/>
        <end position="55"/>
    </location>
</feature>
<dbReference type="InterPro" id="IPR005105">
    <property type="entry name" value="GlnD_Uridyltrans_N"/>
</dbReference>
<organism evidence="2 3">
    <name type="scientific">Deinococcus navajonensis</name>
    <dbReference type="NCBI Taxonomy" id="309884"/>
    <lineage>
        <taxon>Bacteria</taxon>
        <taxon>Thermotogati</taxon>
        <taxon>Deinococcota</taxon>
        <taxon>Deinococci</taxon>
        <taxon>Deinococcales</taxon>
        <taxon>Deinococcaceae</taxon>
        <taxon>Deinococcus</taxon>
    </lineage>
</organism>
<evidence type="ECO:0000259" key="1">
    <source>
        <dbReference type="Pfam" id="PF03445"/>
    </source>
</evidence>
<dbReference type="RefSeq" id="WP_380035572.1">
    <property type="nucleotide sequence ID" value="NZ_JBHSEH010000004.1"/>
</dbReference>
<dbReference type="CDD" id="cd05403">
    <property type="entry name" value="NT_KNTase_like"/>
    <property type="match status" value="1"/>
</dbReference>
<evidence type="ECO:0000313" key="2">
    <source>
        <dbReference type="EMBL" id="MFC4424887.1"/>
    </source>
</evidence>